<evidence type="ECO:0000313" key="2">
    <source>
        <dbReference type="Proteomes" id="UP001620626"/>
    </source>
</evidence>
<proteinExistence type="predicted"/>
<protein>
    <submittedName>
        <fullName evidence="1">Uncharacterized protein</fullName>
    </submittedName>
</protein>
<gene>
    <name evidence="1" type="ORF">niasHT_022592</name>
</gene>
<keyword evidence="2" id="KW-1185">Reference proteome</keyword>
<organism evidence="1 2">
    <name type="scientific">Heterodera trifolii</name>
    <dbReference type="NCBI Taxonomy" id="157864"/>
    <lineage>
        <taxon>Eukaryota</taxon>
        <taxon>Metazoa</taxon>
        <taxon>Ecdysozoa</taxon>
        <taxon>Nematoda</taxon>
        <taxon>Chromadorea</taxon>
        <taxon>Rhabditida</taxon>
        <taxon>Tylenchina</taxon>
        <taxon>Tylenchomorpha</taxon>
        <taxon>Tylenchoidea</taxon>
        <taxon>Heteroderidae</taxon>
        <taxon>Heteroderinae</taxon>
        <taxon>Heterodera</taxon>
    </lineage>
</organism>
<dbReference type="EMBL" id="JBICBT010000917">
    <property type="protein sequence ID" value="KAL3093142.1"/>
    <property type="molecule type" value="Genomic_DNA"/>
</dbReference>
<comment type="caution">
    <text evidence="1">The sequence shown here is derived from an EMBL/GenBank/DDBJ whole genome shotgun (WGS) entry which is preliminary data.</text>
</comment>
<name>A0ABD2JRD9_9BILA</name>
<evidence type="ECO:0000313" key="1">
    <source>
        <dbReference type="EMBL" id="KAL3093142.1"/>
    </source>
</evidence>
<sequence>MTDFGLTRSRSLAIVDSVSVFPHPLSKTYSVPCFNQFSEDYSRFHGLRSRRTVRPRAHPNYRSYFRHRPFSASLLRSLPWNDKALFYNDAHNAPLRPRHFCDYHAKSPFFMNHSFTFYPNKYTFNWLWYGHKLPSYYRNLYYVSPYYDYYCNNAYNLAYNYR</sequence>
<dbReference type="Proteomes" id="UP001620626">
    <property type="component" value="Unassembled WGS sequence"/>
</dbReference>
<dbReference type="AlphaFoldDB" id="A0ABD2JRD9"/>
<reference evidence="1 2" key="1">
    <citation type="submission" date="2024-10" db="EMBL/GenBank/DDBJ databases">
        <authorList>
            <person name="Kim D."/>
        </authorList>
    </citation>
    <scope>NUCLEOTIDE SEQUENCE [LARGE SCALE GENOMIC DNA]</scope>
    <source>
        <strain evidence="1">BH-2024</strain>
    </source>
</reference>
<accession>A0ABD2JRD9</accession>